<accession>A0A147J107</accession>
<comment type="caution">
    <text evidence="2">The sequence shown here is derived from an EMBL/GenBank/DDBJ whole genome shotgun (WGS) entry which is preliminary data.</text>
</comment>
<organism evidence="2 3">
    <name type="scientific">Sphingomonas sanguinis</name>
    <dbReference type="NCBI Taxonomy" id="33051"/>
    <lineage>
        <taxon>Bacteria</taxon>
        <taxon>Pseudomonadati</taxon>
        <taxon>Pseudomonadota</taxon>
        <taxon>Alphaproteobacteria</taxon>
        <taxon>Sphingomonadales</taxon>
        <taxon>Sphingomonadaceae</taxon>
        <taxon>Sphingomonas</taxon>
    </lineage>
</organism>
<feature type="transmembrane region" description="Helical" evidence="1">
    <location>
        <begin position="66"/>
        <end position="88"/>
    </location>
</feature>
<dbReference type="RefSeq" id="WP_058751615.1">
    <property type="nucleotide sequence ID" value="NZ_LDTE01000022.1"/>
</dbReference>
<dbReference type="AlphaFoldDB" id="A0A147J107"/>
<dbReference type="EMBL" id="LDTE01000022">
    <property type="protein sequence ID" value="KTW01991.1"/>
    <property type="molecule type" value="Genomic_DNA"/>
</dbReference>
<feature type="transmembrane region" description="Helical" evidence="1">
    <location>
        <begin position="108"/>
        <end position="129"/>
    </location>
</feature>
<evidence type="ECO:0000256" key="1">
    <source>
        <dbReference type="SAM" id="Phobius"/>
    </source>
</evidence>
<evidence type="ECO:0000313" key="3">
    <source>
        <dbReference type="Proteomes" id="UP000074072"/>
    </source>
</evidence>
<name>A0A147J107_9SPHN</name>
<proteinExistence type="predicted"/>
<dbReference type="Proteomes" id="UP000074072">
    <property type="component" value="Unassembled WGS sequence"/>
</dbReference>
<dbReference type="PATRIC" id="fig|33051.4.peg.1564"/>
<gene>
    <name evidence="2" type="ORF">SB4_04660</name>
</gene>
<protein>
    <submittedName>
        <fullName evidence="2">Uncharacterized protein</fullName>
    </submittedName>
</protein>
<feature type="transmembrane region" description="Helical" evidence="1">
    <location>
        <begin position="150"/>
        <end position="169"/>
    </location>
</feature>
<sequence length="211" mass="22214">MRAAISRAILTLATLGMRSRDQGWGIAMQSELEEAIAEGAGLRFAFGCLVASLGRMPTHDEGRFSLTIHALALGLIVPMGAFQVVGLLQGFPVMLSVGDFAVPNSPQGYLMTSAYQGLTPLIAAVSLLLGGAHLRLAWTLLDRDWARVQAAGAMSLAAAVTITIMISLLDCDVGQALRQGAILLLELAIVATLGRWHAELPQPSKADQAAI</sequence>
<dbReference type="OrthoDB" id="7561456at2"/>
<keyword evidence="1" id="KW-0812">Transmembrane</keyword>
<keyword evidence="1" id="KW-1133">Transmembrane helix</keyword>
<keyword evidence="1" id="KW-0472">Membrane</keyword>
<evidence type="ECO:0000313" key="2">
    <source>
        <dbReference type="EMBL" id="KTW01991.1"/>
    </source>
</evidence>
<reference evidence="2 3" key="1">
    <citation type="journal article" date="2016" name="Front. Microbiol.">
        <title>Genomic Resource of Rice Seed Associated Bacteria.</title>
        <authorList>
            <person name="Midha S."/>
            <person name="Bansal K."/>
            <person name="Sharma S."/>
            <person name="Kumar N."/>
            <person name="Patil P.P."/>
            <person name="Chaudhry V."/>
            <person name="Patil P.B."/>
        </authorList>
    </citation>
    <scope>NUCLEOTIDE SEQUENCE [LARGE SCALE GENOMIC DNA]</scope>
    <source>
        <strain evidence="2 3">SB4</strain>
    </source>
</reference>